<feature type="domain" description="Pesticidal crystal protein Cry22Aa Ig-like" evidence="2">
    <location>
        <begin position="205"/>
        <end position="257"/>
    </location>
</feature>
<evidence type="ECO:0000313" key="4">
    <source>
        <dbReference type="Proteomes" id="UP000019254"/>
    </source>
</evidence>
<dbReference type="RefSeq" id="WP_036078883.1">
    <property type="nucleotide sequence ID" value="NZ_AODE01000017.1"/>
</dbReference>
<feature type="compositionally biased region" description="Low complexity" evidence="1">
    <location>
        <begin position="322"/>
        <end position="338"/>
    </location>
</feature>
<dbReference type="Gene3D" id="2.60.40.10">
    <property type="entry name" value="Immunoglobulins"/>
    <property type="match status" value="4"/>
</dbReference>
<organism evidence="3 4">
    <name type="scientific">Listeria cornellensis FSL F6-0969</name>
    <dbReference type="NCBI Taxonomy" id="1265820"/>
    <lineage>
        <taxon>Bacteria</taxon>
        <taxon>Bacillati</taxon>
        <taxon>Bacillota</taxon>
        <taxon>Bacilli</taxon>
        <taxon>Bacillales</taxon>
        <taxon>Listeriaceae</taxon>
        <taxon>Listeria</taxon>
    </lineage>
</organism>
<dbReference type="AlphaFoldDB" id="W7BZK4"/>
<feature type="domain" description="Pesticidal crystal protein Cry22Aa Ig-like" evidence="2">
    <location>
        <begin position="124"/>
        <end position="172"/>
    </location>
</feature>
<dbReference type="InterPro" id="IPR032179">
    <property type="entry name" value="Cry22Aa_Ig-like"/>
</dbReference>
<evidence type="ECO:0000259" key="2">
    <source>
        <dbReference type="Pfam" id="PF16403"/>
    </source>
</evidence>
<dbReference type="STRING" id="1265820.PCORN_08232"/>
<feature type="domain" description="Pesticidal crystal protein Cry22Aa Ig-like" evidence="2">
    <location>
        <begin position="44"/>
        <end position="97"/>
    </location>
</feature>
<name>W7BZK4_9LIST</name>
<accession>W7BZK4</accession>
<feature type="non-terminal residue" evidence="3">
    <location>
        <position position="354"/>
    </location>
</feature>
<feature type="domain" description="Pesticidal crystal protein Cry22Aa Ig-like" evidence="2">
    <location>
        <begin position="284"/>
        <end position="330"/>
    </location>
</feature>
<evidence type="ECO:0000256" key="1">
    <source>
        <dbReference type="SAM" id="MobiDB-lite"/>
    </source>
</evidence>
<reference evidence="3 4" key="1">
    <citation type="journal article" date="2014" name="Int. J. Syst. Evol. Microbiol.">
        <title>Listeria floridensis sp. nov., Listeria aquatica sp. nov., Listeria cornellensis sp. nov., Listeria riparia sp. nov. and Listeria grandensis sp. nov., from agricultural and natural environments.</title>
        <authorList>
            <person name="den Bakker H.C."/>
            <person name="Warchocki S."/>
            <person name="Wright E.M."/>
            <person name="Allred A.F."/>
            <person name="Ahlstrom C."/>
            <person name="Manuel C.S."/>
            <person name="Stasiewicz M.J."/>
            <person name="Burrell A."/>
            <person name="Roof S."/>
            <person name="Strawn L."/>
            <person name="Fortes E.D."/>
            <person name="Nightingale K.K."/>
            <person name="Kephart D."/>
            <person name="Wiedmann M."/>
        </authorList>
    </citation>
    <scope>NUCLEOTIDE SEQUENCE [LARGE SCALE GENOMIC DNA]</scope>
    <source>
        <strain evidence="4">FSL F6-969</strain>
    </source>
</reference>
<protein>
    <submittedName>
        <fullName evidence="3">Putative peptidoglycan linked protein</fullName>
    </submittedName>
</protein>
<proteinExistence type="predicted"/>
<gene>
    <name evidence="3" type="ORF">PCORN_08232</name>
</gene>
<feature type="region of interest" description="Disordered" evidence="1">
    <location>
        <begin position="320"/>
        <end position="354"/>
    </location>
</feature>
<dbReference type="OrthoDB" id="2364102at2"/>
<dbReference type="Proteomes" id="UP000019254">
    <property type="component" value="Unassembled WGS sequence"/>
</dbReference>
<dbReference type="Pfam" id="PF16403">
    <property type="entry name" value="Bact_surface_Ig-like"/>
    <property type="match status" value="4"/>
</dbReference>
<evidence type="ECO:0000313" key="3">
    <source>
        <dbReference type="EMBL" id="EUJ30477.1"/>
    </source>
</evidence>
<keyword evidence="4" id="KW-1185">Reference proteome</keyword>
<dbReference type="InterPro" id="IPR013783">
    <property type="entry name" value="Ig-like_fold"/>
</dbReference>
<dbReference type="EMBL" id="AODE01000017">
    <property type="protein sequence ID" value="EUJ30477.1"/>
    <property type="molecule type" value="Genomic_DNA"/>
</dbReference>
<sequence length="354" mass="37924">MENSNNKTTAKTVQVTVSADLPVLQATDLQLLAGTKAEDVAWYQDVTATDKADGDLSTAVTADYSAVNFKKEGTYPVVYTVTNSNNKTTAVTVTVTIIADAPALQAVNLDTLAGTKAGDITWFQGVSATDKADGDISKDVKVDYSQVNFSKEGSYPVVYSVTNSNNKTTSKTVNMNITAENPVLQATNLATIAGTKPDEIPWFQDVSATDRADGDISTDVKVDYSAVNFKKEGSYPVVYTITNSNNKTTTKTINITVTAEKPALQASNLDILAGTKSGDIAWFQGISATDKADGDISKDVKVDYSQVNFSKEGSYPVVYSVTNSNNKNNKQKQSTMNNYRGEPSPSSDKPSDNR</sequence>
<comment type="caution">
    <text evidence="3">The sequence shown here is derived from an EMBL/GenBank/DDBJ whole genome shotgun (WGS) entry which is preliminary data.</text>
</comment>